<feature type="signal peptide" evidence="7">
    <location>
        <begin position="1"/>
        <end position="24"/>
    </location>
</feature>
<dbReference type="RefSeq" id="WP_016482842.1">
    <property type="nucleotide sequence ID" value="NC_021487.1"/>
</dbReference>
<evidence type="ECO:0000313" key="9">
    <source>
        <dbReference type="Proteomes" id="UP000014227"/>
    </source>
</evidence>
<protein>
    <submittedName>
        <fullName evidence="8">Uncharacterized protein involved in formation of curli polymers</fullName>
    </submittedName>
</protein>
<dbReference type="KEGG" id="ccz:CCALI_01490"/>
<dbReference type="STRING" id="454171.CP488_02607"/>
<feature type="chain" id="PRO_5004486434" evidence="7">
    <location>
        <begin position="25"/>
        <end position="393"/>
    </location>
</feature>
<proteinExistence type="predicted"/>
<dbReference type="Proteomes" id="UP000014227">
    <property type="component" value="Chromosome I"/>
</dbReference>
<evidence type="ECO:0000313" key="8">
    <source>
        <dbReference type="EMBL" id="CCW35306.1"/>
    </source>
</evidence>
<dbReference type="OrthoDB" id="1110708at2"/>
<evidence type="ECO:0000256" key="7">
    <source>
        <dbReference type="SAM" id="SignalP"/>
    </source>
</evidence>
<reference evidence="9" key="1">
    <citation type="submission" date="2013-03" db="EMBL/GenBank/DDBJ databases">
        <title>Genome sequence of Chthonomonas calidirosea, the first sequenced genome from the Armatimonadetes phylum (formally candidate division OP10).</title>
        <authorList>
            <person name="Lee K.C.Y."/>
            <person name="Morgan X.C."/>
            <person name="Dunfield P.F."/>
            <person name="Tamas I."/>
            <person name="Houghton K.M."/>
            <person name="Vyssotski M."/>
            <person name="Ryan J.L.J."/>
            <person name="Lagutin K."/>
            <person name="McDonald I.R."/>
            <person name="Stott M.B."/>
        </authorList>
    </citation>
    <scope>NUCLEOTIDE SEQUENCE [LARGE SCALE GENOMIC DNA]</scope>
    <source>
        <strain evidence="9">DSM 23976 / ICMP 18418 / T49</strain>
    </source>
</reference>
<keyword evidence="3" id="KW-0472">Membrane</keyword>
<dbReference type="eggNOG" id="COG1462">
    <property type="taxonomic scope" value="Bacteria"/>
</dbReference>
<dbReference type="Pfam" id="PF03783">
    <property type="entry name" value="CsgG"/>
    <property type="match status" value="1"/>
</dbReference>
<keyword evidence="2 7" id="KW-0732">Signal</keyword>
<dbReference type="PANTHER" id="PTHR41164">
    <property type="entry name" value="CURLI PRODUCTION ASSEMBLY/TRANSPORT COMPONENT CSGG"/>
    <property type="match status" value="1"/>
</dbReference>
<dbReference type="AlphaFoldDB" id="S0EYY4"/>
<feature type="compositionally biased region" description="Polar residues" evidence="6">
    <location>
        <begin position="37"/>
        <end position="52"/>
    </location>
</feature>
<dbReference type="InterPro" id="IPR005534">
    <property type="entry name" value="Curli_assmbl/transp-comp_CsgG"/>
</dbReference>
<evidence type="ECO:0000256" key="3">
    <source>
        <dbReference type="ARBA" id="ARBA00023136"/>
    </source>
</evidence>
<dbReference type="InParanoid" id="S0EYY4"/>
<dbReference type="HOGENOM" id="CLU_701505_0_0_0"/>
<evidence type="ECO:0000256" key="1">
    <source>
        <dbReference type="ARBA" id="ARBA00022475"/>
    </source>
</evidence>
<keyword evidence="4" id="KW-0564">Palmitate</keyword>
<dbReference type="PANTHER" id="PTHR41164:SF1">
    <property type="entry name" value="CURLI PRODUCTION ASSEMBLY_TRANSPORT COMPONENT CSGG"/>
    <property type="match status" value="1"/>
</dbReference>
<dbReference type="PROSITE" id="PS51257">
    <property type="entry name" value="PROKAR_LIPOPROTEIN"/>
    <property type="match status" value="1"/>
</dbReference>
<evidence type="ECO:0000256" key="4">
    <source>
        <dbReference type="ARBA" id="ARBA00023139"/>
    </source>
</evidence>
<dbReference type="Gene3D" id="3.40.50.10610">
    <property type="entry name" value="ABC-type transport auxiliary lipoprotein component"/>
    <property type="match status" value="1"/>
</dbReference>
<dbReference type="PATRIC" id="fig|1303518.3.peg.1529"/>
<organism evidence="8 9">
    <name type="scientific">Chthonomonas calidirosea (strain DSM 23976 / ICMP 18418 / T49)</name>
    <dbReference type="NCBI Taxonomy" id="1303518"/>
    <lineage>
        <taxon>Bacteria</taxon>
        <taxon>Bacillati</taxon>
        <taxon>Armatimonadota</taxon>
        <taxon>Chthonomonadia</taxon>
        <taxon>Chthonomonadales</taxon>
        <taxon>Chthonomonadaceae</taxon>
        <taxon>Chthonomonas</taxon>
    </lineage>
</organism>
<sequence>MNRKSALLGLLLCVFVSCCWPSCAAQGTDDSGKPAGQESTQGQNTDNKQEASSAKKLQKENRALMEALRKLPPYYGPRKRIGVMNMDVKVTATSYTAPTSNGGSVTTTSVQIPPPTDFGTGLTEMLTTALIDSKRFVVLERSALQDIQSEQQLGASGGVNPNSAPKTGQLLGAQALIRGAVTEYSFEESSVGAGGVLGRALGLSTGHSTAMVGIDVRLYDVATGEVIDSVHAVGRATASGTAISYNKGDVGLTMEAVSNTPLGEAVRRAIAQAVLFICNRMQAVPWEGRIADIEMGDNNSQDLYLNAGSDAGLQVGDKLDILHPGHAVVDPDTQTVIGRTKDVEAGQAHIVEVRDHIAILAADSGSGFQVGDVVHFISHADGSSAEGSSTQSK</sequence>
<evidence type="ECO:0000256" key="2">
    <source>
        <dbReference type="ARBA" id="ARBA00022729"/>
    </source>
</evidence>
<evidence type="ECO:0000256" key="5">
    <source>
        <dbReference type="ARBA" id="ARBA00023288"/>
    </source>
</evidence>
<keyword evidence="9" id="KW-1185">Reference proteome</keyword>
<dbReference type="InterPro" id="IPR038165">
    <property type="entry name" value="FlgT_C_sf"/>
</dbReference>
<dbReference type="Gene3D" id="2.40.10.410">
    <property type="entry name" value="FlgT, C-terminal domain"/>
    <property type="match status" value="1"/>
</dbReference>
<feature type="region of interest" description="Disordered" evidence="6">
    <location>
        <begin position="27"/>
        <end position="52"/>
    </location>
</feature>
<keyword evidence="1" id="KW-1003">Cell membrane</keyword>
<keyword evidence="5" id="KW-0449">Lipoprotein</keyword>
<accession>S0EYY4</accession>
<dbReference type="EMBL" id="HF951689">
    <property type="protein sequence ID" value="CCW35306.1"/>
    <property type="molecule type" value="Genomic_DNA"/>
</dbReference>
<evidence type="ECO:0000256" key="6">
    <source>
        <dbReference type="SAM" id="MobiDB-lite"/>
    </source>
</evidence>
<name>S0EYY4_CHTCT</name>
<gene>
    <name evidence="8" type="ORF">CCALI_01490</name>
</gene>
<dbReference type="GO" id="GO:0030288">
    <property type="term" value="C:outer membrane-bounded periplasmic space"/>
    <property type="evidence" value="ECO:0007669"/>
    <property type="project" value="InterPro"/>
</dbReference>